<dbReference type="InterPro" id="IPR023408">
    <property type="entry name" value="MscS_beta-dom_sf"/>
</dbReference>
<organism evidence="8 9">
    <name type="scientific">Dongia soli</name>
    <dbReference type="NCBI Taxonomy" id="600628"/>
    <lineage>
        <taxon>Bacteria</taxon>
        <taxon>Pseudomonadati</taxon>
        <taxon>Pseudomonadota</taxon>
        <taxon>Alphaproteobacteria</taxon>
        <taxon>Rhodospirillales</taxon>
        <taxon>Dongiaceae</taxon>
        <taxon>Dongia</taxon>
    </lineage>
</organism>
<comment type="subcellular location">
    <subcellularLocation>
        <location evidence="6">Cell inner membrane</location>
        <topology evidence="6">Multi-pass membrane protein</topology>
    </subcellularLocation>
    <subcellularLocation>
        <location evidence="1">Cell membrane</location>
        <topology evidence="1">Multi-pass membrane protein</topology>
    </subcellularLocation>
</comment>
<dbReference type="Gene3D" id="2.30.30.60">
    <property type="match status" value="1"/>
</dbReference>
<keyword evidence="6" id="KW-0813">Transport</keyword>
<keyword evidence="3 6" id="KW-0812">Transmembrane</keyword>
<dbReference type="SUPFAM" id="SSF82689">
    <property type="entry name" value="Mechanosensitive channel protein MscS (YggB), C-terminal domain"/>
    <property type="match status" value="1"/>
</dbReference>
<keyword evidence="2" id="KW-1003">Cell membrane</keyword>
<dbReference type="InterPro" id="IPR014710">
    <property type="entry name" value="RmlC-like_jellyroll"/>
</dbReference>
<dbReference type="InterPro" id="IPR000595">
    <property type="entry name" value="cNMP-bd_dom"/>
</dbReference>
<comment type="function">
    <text evidence="6">Mechanosensitive channel that participates in the regulation of osmotic pressure changes within the cell, opening in response to stretch forces in the membrane lipid bilayer, without the need for other proteins. Contributes to normal resistance to hypoosmotic shock. Forms an ion channel of 1.0 nanosiemens conductance with a slight preference for anions.</text>
</comment>
<evidence type="ECO:0000256" key="1">
    <source>
        <dbReference type="ARBA" id="ARBA00004651"/>
    </source>
</evidence>
<dbReference type="EMBL" id="JAXCLW010000004">
    <property type="protein sequence ID" value="MDY0884485.1"/>
    <property type="molecule type" value="Genomic_DNA"/>
</dbReference>
<proteinExistence type="inferred from homology"/>
<evidence type="ECO:0000313" key="8">
    <source>
        <dbReference type="EMBL" id="MDY0884485.1"/>
    </source>
</evidence>
<comment type="caution">
    <text evidence="8">The sequence shown here is derived from an EMBL/GenBank/DDBJ whole genome shotgun (WGS) entry which is preliminary data.</text>
</comment>
<dbReference type="InterPro" id="IPR010920">
    <property type="entry name" value="LSM_dom_sf"/>
</dbReference>
<evidence type="ECO:0000259" key="7">
    <source>
        <dbReference type="PROSITE" id="PS50042"/>
    </source>
</evidence>
<comment type="similarity">
    <text evidence="6">Belongs to the MscS (TC 1.A.23) family.</text>
</comment>
<keyword evidence="6" id="KW-0407">Ion channel</keyword>
<dbReference type="Pfam" id="PF00924">
    <property type="entry name" value="MS_channel_2nd"/>
    <property type="match status" value="1"/>
</dbReference>
<evidence type="ECO:0000313" key="9">
    <source>
        <dbReference type="Proteomes" id="UP001279642"/>
    </source>
</evidence>
<dbReference type="PROSITE" id="PS50042">
    <property type="entry name" value="CNMP_BINDING_3"/>
    <property type="match status" value="1"/>
</dbReference>
<keyword evidence="9" id="KW-1185">Reference proteome</keyword>
<evidence type="ECO:0000256" key="3">
    <source>
        <dbReference type="ARBA" id="ARBA00022692"/>
    </source>
</evidence>
<reference evidence="8 9" key="1">
    <citation type="journal article" date="2016" name="Antonie Van Leeuwenhoek">
        <title>Dongia soli sp. nov., isolated from soil from Dokdo, Korea.</title>
        <authorList>
            <person name="Kim D.U."/>
            <person name="Lee H."/>
            <person name="Kim H."/>
            <person name="Kim S.G."/>
            <person name="Ka J.O."/>
        </authorList>
    </citation>
    <scope>NUCLEOTIDE SEQUENCE [LARGE SCALE GENOMIC DNA]</scope>
    <source>
        <strain evidence="8 9">D78</strain>
    </source>
</reference>
<dbReference type="InterPro" id="IPR006685">
    <property type="entry name" value="MscS_channel_2nd"/>
</dbReference>
<gene>
    <name evidence="8" type="ORF">SMD27_16695</name>
</gene>
<comment type="caution">
    <text evidence="6">Lacks conserved residue(s) required for the propagation of feature annotation.</text>
</comment>
<evidence type="ECO:0000256" key="4">
    <source>
        <dbReference type="ARBA" id="ARBA00022989"/>
    </source>
</evidence>
<dbReference type="Gene3D" id="3.30.70.100">
    <property type="match status" value="1"/>
</dbReference>
<feature type="transmembrane region" description="Helical" evidence="6">
    <location>
        <begin position="6"/>
        <end position="23"/>
    </location>
</feature>
<accession>A0ABU5EDQ5</accession>
<dbReference type="RefSeq" id="WP_320509547.1">
    <property type="nucleotide sequence ID" value="NZ_JAXCLW010000004.1"/>
</dbReference>
<feature type="transmembrane region" description="Helical" evidence="6">
    <location>
        <begin position="68"/>
        <end position="92"/>
    </location>
</feature>
<dbReference type="InterPro" id="IPR011066">
    <property type="entry name" value="MscS_channel_C_sf"/>
</dbReference>
<sequence>MLPLIEPLVATVLILLFVLSWRFMPQRHMWIGLISTTLLFVLLSVIVIDSAGSPLNPRFDRGPAPIELWHRIIVAAWWILGARIAVAIGSATLPTARGSREAKLASDLISGGVYLAAVLIVINTVFNVPIGGLVATSGVIAIVLGLALQNTLADVFAGVAVQIEGPVSLGDRIWIEGPVEGEIVQINWRSIHIRTDGNDIAVVPHSVVAKSRIINRSYPTARRGDTIEISCDPRVNPDHTCDLLKRALLLCPNVMRDPEPSVALVRLGSRSNHYQIAFSVASSSLLWSTKSMLMKEIARQFRYEGIRPAERKPSERISWSGHMGNGALAEKLGDKGAAEGEASDSGIASPLLGAYPLDQLLSELSIFHGLSQAHRQRLVGKLIRRMLEPRDIVFSQDDTGSSLFIIASGVLEVTRQMPERSFVVGRIGPGDYIGEIGMLTGAPHAATVTALTPCILHELCKSDVAPLLEEEPELVSAFEASARRGQERLARAAAAATCSHPGPPGQLLTRIRSFFNLPT</sequence>
<evidence type="ECO:0000256" key="2">
    <source>
        <dbReference type="ARBA" id="ARBA00022475"/>
    </source>
</evidence>
<keyword evidence="6" id="KW-0406">Ion transport</keyword>
<keyword evidence="5 6" id="KW-0472">Membrane</keyword>
<keyword evidence="6" id="KW-0997">Cell inner membrane</keyword>
<dbReference type="InterPro" id="IPR045275">
    <property type="entry name" value="MscS_archaea/bacteria_type"/>
</dbReference>
<feature type="transmembrane region" description="Helical" evidence="6">
    <location>
        <begin position="30"/>
        <end position="48"/>
    </location>
</feature>
<dbReference type="PANTHER" id="PTHR30221:SF1">
    <property type="entry name" value="SMALL-CONDUCTANCE MECHANOSENSITIVE CHANNEL"/>
    <property type="match status" value="1"/>
</dbReference>
<dbReference type="SMART" id="SM00100">
    <property type="entry name" value="cNMP"/>
    <property type="match status" value="1"/>
</dbReference>
<dbReference type="Gene3D" id="1.10.287.1260">
    <property type="match status" value="1"/>
</dbReference>
<name>A0ABU5EDQ5_9PROT</name>
<dbReference type="Proteomes" id="UP001279642">
    <property type="component" value="Unassembled WGS sequence"/>
</dbReference>
<evidence type="ECO:0000256" key="5">
    <source>
        <dbReference type="ARBA" id="ARBA00023136"/>
    </source>
</evidence>
<evidence type="ECO:0000256" key="6">
    <source>
        <dbReference type="RuleBase" id="RU369025"/>
    </source>
</evidence>
<protein>
    <recommendedName>
        <fullName evidence="6">Small-conductance mechanosensitive channel</fullName>
    </recommendedName>
</protein>
<dbReference type="PANTHER" id="PTHR30221">
    <property type="entry name" value="SMALL-CONDUCTANCE MECHANOSENSITIVE CHANNEL"/>
    <property type="match status" value="1"/>
</dbReference>
<dbReference type="SUPFAM" id="SSF51206">
    <property type="entry name" value="cAMP-binding domain-like"/>
    <property type="match status" value="1"/>
</dbReference>
<dbReference type="Pfam" id="PF00027">
    <property type="entry name" value="cNMP_binding"/>
    <property type="match status" value="1"/>
</dbReference>
<dbReference type="InterPro" id="IPR018490">
    <property type="entry name" value="cNMP-bd_dom_sf"/>
</dbReference>
<keyword evidence="4 6" id="KW-1133">Transmembrane helix</keyword>
<feature type="domain" description="Cyclic nucleotide-binding" evidence="7">
    <location>
        <begin position="366"/>
        <end position="468"/>
    </location>
</feature>
<dbReference type="CDD" id="cd00038">
    <property type="entry name" value="CAP_ED"/>
    <property type="match status" value="1"/>
</dbReference>
<dbReference type="SUPFAM" id="SSF50182">
    <property type="entry name" value="Sm-like ribonucleoproteins"/>
    <property type="match status" value="1"/>
</dbReference>
<dbReference type="Gene3D" id="2.60.120.10">
    <property type="entry name" value="Jelly Rolls"/>
    <property type="match status" value="1"/>
</dbReference>
<comment type="subunit">
    <text evidence="6">Homoheptamer.</text>
</comment>